<dbReference type="PROSITE" id="PS50157">
    <property type="entry name" value="ZINC_FINGER_C2H2_2"/>
    <property type="match status" value="1"/>
</dbReference>
<dbReference type="InterPro" id="IPR050688">
    <property type="entry name" value="Zinc_finger/UBP_domain"/>
</dbReference>
<dbReference type="PROSITE" id="PS00028">
    <property type="entry name" value="ZINC_FINGER_C2H2_1"/>
    <property type="match status" value="2"/>
</dbReference>
<evidence type="ECO:0000256" key="2">
    <source>
        <dbReference type="ARBA" id="ARBA00022737"/>
    </source>
</evidence>
<feature type="compositionally biased region" description="Basic residues" evidence="6">
    <location>
        <begin position="15"/>
        <end position="27"/>
    </location>
</feature>
<dbReference type="PANTHER" id="PTHR24403">
    <property type="entry name" value="ZINC FINGER PROTEIN"/>
    <property type="match status" value="1"/>
</dbReference>
<evidence type="ECO:0000256" key="4">
    <source>
        <dbReference type="ARBA" id="ARBA00022833"/>
    </source>
</evidence>
<feature type="domain" description="C2H2-type" evidence="7">
    <location>
        <begin position="53"/>
        <end position="76"/>
    </location>
</feature>
<evidence type="ECO:0000256" key="1">
    <source>
        <dbReference type="ARBA" id="ARBA00022723"/>
    </source>
</evidence>
<dbReference type="KEGG" id="foc:113209556"/>
<proteinExistence type="predicted"/>
<accession>A0A9C6U8T3</accession>
<dbReference type="InterPro" id="IPR013087">
    <property type="entry name" value="Znf_C2H2_type"/>
</dbReference>
<dbReference type="InterPro" id="IPR036236">
    <property type="entry name" value="Znf_C2H2_sf"/>
</dbReference>
<evidence type="ECO:0000256" key="3">
    <source>
        <dbReference type="ARBA" id="ARBA00022771"/>
    </source>
</evidence>
<evidence type="ECO:0000313" key="9">
    <source>
        <dbReference type="RefSeq" id="XP_052124012.1"/>
    </source>
</evidence>
<evidence type="ECO:0000256" key="5">
    <source>
        <dbReference type="PROSITE-ProRule" id="PRU00042"/>
    </source>
</evidence>
<keyword evidence="2" id="KW-0677">Repeat</keyword>
<dbReference type="GO" id="GO:0010468">
    <property type="term" value="P:regulation of gene expression"/>
    <property type="evidence" value="ECO:0007669"/>
    <property type="project" value="TreeGrafter"/>
</dbReference>
<organism evidence="8 10">
    <name type="scientific">Frankliniella occidentalis</name>
    <name type="common">Western flower thrips</name>
    <name type="synonym">Euthrips occidentalis</name>
    <dbReference type="NCBI Taxonomy" id="133901"/>
    <lineage>
        <taxon>Eukaryota</taxon>
        <taxon>Metazoa</taxon>
        <taxon>Ecdysozoa</taxon>
        <taxon>Arthropoda</taxon>
        <taxon>Hexapoda</taxon>
        <taxon>Insecta</taxon>
        <taxon>Pterygota</taxon>
        <taxon>Neoptera</taxon>
        <taxon>Paraneoptera</taxon>
        <taxon>Thysanoptera</taxon>
        <taxon>Terebrantia</taxon>
        <taxon>Thripoidea</taxon>
        <taxon>Thripidae</taxon>
        <taxon>Frankliniella</taxon>
    </lineage>
</organism>
<evidence type="ECO:0000259" key="7">
    <source>
        <dbReference type="PROSITE" id="PS50157"/>
    </source>
</evidence>
<evidence type="ECO:0000256" key="6">
    <source>
        <dbReference type="SAM" id="MobiDB-lite"/>
    </source>
</evidence>
<dbReference type="Gene3D" id="3.30.160.60">
    <property type="entry name" value="Classic Zinc Finger"/>
    <property type="match status" value="1"/>
</dbReference>
<evidence type="ECO:0000313" key="8">
    <source>
        <dbReference type="Proteomes" id="UP000504606"/>
    </source>
</evidence>
<dbReference type="RefSeq" id="XP_052124013.1">
    <property type="nucleotide sequence ID" value="XM_052268053.1"/>
</dbReference>
<dbReference type="GO" id="GO:0008270">
    <property type="term" value="F:zinc ion binding"/>
    <property type="evidence" value="ECO:0007669"/>
    <property type="project" value="UniProtKB-KW"/>
</dbReference>
<evidence type="ECO:0000313" key="10">
    <source>
        <dbReference type="RefSeq" id="XP_052124013.1"/>
    </source>
</evidence>
<keyword evidence="1" id="KW-0479">Metal-binding</keyword>
<dbReference type="OrthoDB" id="654211at2759"/>
<name>A0A9C6U8T3_FRAOC</name>
<dbReference type="AlphaFoldDB" id="A0A9C6U8T3"/>
<dbReference type="Proteomes" id="UP000504606">
    <property type="component" value="Unplaced"/>
</dbReference>
<dbReference type="PANTHER" id="PTHR24403:SF67">
    <property type="entry name" value="FI01116P-RELATED"/>
    <property type="match status" value="1"/>
</dbReference>
<keyword evidence="3 5" id="KW-0863">Zinc-finger</keyword>
<dbReference type="GeneID" id="113209556"/>
<gene>
    <name evidence="9 10" type="primary">LOC113209556</name>
</gene>
<dbReference type="SUPFAM" id="SSF57667">
    <property type="entry name" value="beta-beta-alpha zinc fingers"/>
    <property type="match status" value="1"/>
</dbReference>
<reference evidence="9 10" key="1">
    <citation type="submission" date="2025-04" db="UniProtKB">
        <authorList>
            <consortium name="RefSeq"/>
        </authorList>
    </citation>
    <scope>IDENTIFICATION</scope>
    <source>
        <tissue evidence="9 10">Whole organism</tissue>
    </source>
</reference>
<dbReference type="GO" id="GO:0005634">
    <property type="term" value="C:nucleus"/>
    <property type="evidence" value="ECO:0007669"/>
    <property type="project" value="TreeGrafter"/>
</dbReference>
<protein>
    <submittedName>
        <fullName evidence="9 10">Uncharacterized protein LOC113209556</fullName>
    </submittedName>
</protein>
<dbReference type="RefSeq" id="XP_052124012.1">
    <property type="nucleotide sequence ID" value="XM_052268052.1"/>
</dbReference>
<keyword evidence="4" id="KW-0862">Zinc</keyword>
<dbReference type="SMART" id="SM00355">
    <property type="entry name" value="ZnF_C2H2"/>
    <property type="match status" value="5"/>
</dbReference>
<sequence>MYQAGGPRPHEVMNHIRRPPKRWRPRPHGADRLFNYLEASDSEDEMEMLPEDLVCQQCGLEFLDTESLQTHLMSMHRMTLAPSQGPAPRPYHCTICGYSSPSHPEIVAHMQKHAVVEMRCCEPGCRFSSSVPGAMEEHVRLAHPPMPPLNQKCPHCGFVVLSGTALSRHAKTHHLATVQCTPCNRVLLRFDRHRTGEMWSEEEQEDDEELMAAAAQAAEDAVNAIEDDGDEEGEMHDETDGPTLMAGGDGASLRTPSDHELALQALRFHWRVRRRRVRHFRALRKHLQSVMEARRAAAEAEDAGVAARLRQKHVGQWLVRRRLGCFACPPGRRHAWNLHSAASLALHAAWRHPPNPAAFACDSCDARFRHRYQSLLHASRDHAEQETLEEAAGGVVQQHEPIVTLTVPQYLAASSTATTTTAPGHQQLTQQHLQLQHDPQAFAQMDTLQVQQVYQVQAGADGTAAEGYAMDNVTVVPAVLYVPQDQQAQQQAQADPQAEADTQQEQFQAPIYNGMMVPTVPADMPAEPTKQVWYPQLATPSYYISTQFPST</sequence>
<keyword evidence="8" id="KW-1185">Reference proteome</keyword>
<feature type="region of interest" description="Disordered" evidence="6">
    <location>
        <begin position="1"/>
        <end position="27"/>
    </location>
</feature>